<accession>A0ABT6ZJQ5</accession>
<feature type="region of interest" description="Disordered" evidence="1">
    <location>
        <begin position="55"/>
        <end position="113"/>
    </location>
</feature>
<reference evidence="2" key="1">
    <citation type="submission" date="2023-05" db="EMBL/GenBank/DDBJ databases">
        <title>[olsenella] sp. nov., isolated from a pig farm feces dump.</title>
        <authorList>
            <person name="Chang Y.-H."/>
        </authorList>
    </citation>
    <scope>NUCLEOTIDE SEQUENCE</scope>
    <source>
        <strain evidence="2">YH-ols2217</strain>
    </source>
</reference>
<evidence type="ECO:0000313" key="2">
    <source>
        <dbReference type="EMBL" id="MDJ1129288.1"/>
    </source>
</evidence>
<name>A0ABT6ZJQ5_9ACTN</name>
<keyword evidence="3" id="KW-1185">Reference proteome</keyword>
<proteinExistence type="predicted"/>
<feature type="compositionally biased region" description="Polar residues" evidence="1">
    <location>
        <begin position="64"/>
        <end position="74"/>
    </location>
</feature>
<dbReference type="RefSeq" id="WP_283713634.1">
    <property type="nucleotide sequence ID" value="NZ_JASJEW010000005.1"/>
</dbReference>
<comment type="caution">
    <text evidence="2">The sequence shown here is derived from an EMBL/GenBank/DDBJ whole genome shotgun (WGS) entry which is preliminary data.</text>
</comment>
<gene>
    <name evidence="2" type="ORF">QJ043_04240</name>
</gene>
<protein>
    <submittedName>
        <fullName evidence="2">Uncharacterized protein</fullName>
    </submittedName>
</protein>
<feature type="compositionally biased region" description="Low complexity" evidence="1">
    <location>
        <begin position="78"/>
        <end position="107"/>
    </location>
</feature>
<evidence type="ECO:0000313" key="3">
    <source>
        <dbReference type="Proteomes" id="UP001431693"/>
    </source>
</evidence>
<dbReference type="EMBL" id="JASJEX010000002">
    <property type="protein sequence ID" value="MDJ1129288.1"/>
    <property type="molecule type" value="Genomic_DNA"/>
</dbReference>
<evidence type="ECO:0000256" key="1">
    <source>
        <dbReference type="SAM" id="MobiDB-lite"/>
    </source>
</evidence>
<dbReference type="Proteomes" id="UP001431693">
    <property type="component" value="Unassembled WGS sequence"/>
</dbReference>
<organism evidence="2 3">
    <name type="scientific">Kribbibacterium absianum</name>
    <dbReference type="NCBI Taxonomy" id="3044210"/>
    <lineage>
        <taxon>Bacteria</taxon>
        <taxon>Bacillati</taxon>
        <taxon>Actinomycetota</taxon>
        <taxon>Coriobacteriia</taxon>
        <taxon>Coriobacteriales</taxon>
        <taxon>Kribbibacteriaceae</taxon>
        <taxon>Kribbibacterium</taxon>
    </lineage>
</organism>
<sequence length="626" mass="66252">MQCSSRLGILVAREKEGSSPFSNPRLTAGLMGATIGASIALLGVTPAIAAPAVADETQPLATEEVSSTETSDPTGGQPATEAATPAADENAVSDQDTPDAQDAATGASTTAPLTSQTAGAQALTNATAAGSVIYNGGKDALTTKDSVSQGLWISATDTPTSQTMDSGSNTTSAILDATKTDGSLDAHVALENHEDRPVKVEEILCLPNFQLSGADRANGHHIQVVLDGQRVEERPVTLGLTDETVTFSITPGEYLPLDALKAKYPDFSWEQVVALMAQGWIPAGTRLDASVPLRVANLEAMNHDLDDIAAGKAPANDSPANRAFTVSALHWRWDDDGAFAYDSSLSSSVTMHLEKPLTALMEHIRQVTQGNARWDATIMRTDEAGLRVYEPAPDAVQAALQPLSYSDFVFKNFGVAGDTLYSDGSYDIKLEGAFDSVKDLGYTVNILPDGTGIWPYYSYNTANGPITSVRPGADPAKPSIYLQVSRVFDTKDLVMDAPGSWSASKNLTSASVERYRRDTMALASTENLMETGNYSYAVLDENGTEVAQGTGNGTIDHLAPGAYVVRYTYQIDPSHKVTKTAHIEVKALTFDASQPSDTVYNGQEQHMDLVATDASGRTCAPVSTTP</sequence>